<comment type="caution">
    <text evidence="7">The sequence shown here is derived from an EMBL/GenBank/DDBJ whole genome shotgun (WGS) entry which is preliminary data.</text>
</comment>
<dbReference type="PANTHER" id="PTHR37831">
    <property type="entry name" value="D-RIBOSE PYRANASE"/>
    <property type="match status" value="1"/>
</dbReference>
<dbReference type="HAMAP" id="MF_01661">
    <property type="entry name" value="D_rib_pyranase"/>
    <property type="match status" value="1"/>
</dbReference>
<dbReference type="GO" id="GO:0048029">
    <property type="term" value="F:monosaccharide binding"/>
    <property type="evidence" value="ECO:0007669"/>
    <property type="project" value="InterPro"/>
</dbReference>
<reference evidence="8" key="1">
    <citation type="journal article" date="2019" name="Int. J. Syst. Evol. Microbiol.">
        <title>The Global Catalogue of Microorganisms (GCM) 10K type strain sequencing project: providing services to taxonomists for standard genome sequencing and annotation.</title>
        <authorList>
            <consortium name="The Broad Institute Genomics Platform"/>
            <consortium name="The Broad Institute Genome Sequencing Center for Infectious Disease"/>
            <person name="Wu L."/>
            <person name="Ma J."/>
        </authorList>
    </citation>
    <scope>NUCLEOTIDE SEQUENCE [LARGE SCALE GENOMIC DNA]</scope>
    <source>
        <strain evidence="8">NBRC 15640</strain>
    </source>
</reference>
<dbReference type="Proteomes" id="UP001156690">
    <property type="component" value="Unassembled WGS sequence"/>
</dbReference>
<dbReference type="Gene3D" id="3.40.1650.10">
    <property type="entry name" value="RbsD-like domain"/>
    <property type="match status" value="1"/>
</dbReference>
<evidence type="ECO:0000256" key="2">
    <source>
        <dbReference type="ARBA" id="ARBA00012862"/>
    </source>
</evidence>
<dbReference type="InterPro" id="IPR007721">
    <property type="entry name" value="RbsD_FucU"/>
</dbReference>
<evidence type="ECO:0000256" key="5">
    <source>
        <dbReference type="ARBA" id="ARBA00023277"/>
    </source>
</evidence>
<organism evidence="7 8">
    <name type="scientific">Vibrio penaeicida</name>
    <dbReference type="NCBI Taxonomy" id="104609"/>
    <lineage>
        <taxon>Bacteria</taxon>
        <taxon>Pseudomonadati</taxon>
        <taxon>Pseudomonadota</taxon>
        <taxon>Gammaproteobacteria</taxon>
        <taxon>Vibrionales</taxon>
        <taxon>Vibrionaceae</taxon>
        <taxon>Vibrio</taxon>
    </lineage>
</organism>
<dbReference type="Pfam" id="PF05025">
    <property type="entry name" value="RbsD_FucU"/>
    <property type="match status" value="1"/>
</dbReference>
<proteinExistence type="inferred from homology"/>
<comment type="subunit">
    <text evidence="6">Homodecamer.</text>
</comment>
<name>A0AAV5P0Q6_9VIBR</name>
<comment type="catalytic activity">
    <reaction evidence="1 6">
        <text>beta-D-ribopyranose = beta-D-ribofuranose</text>
        <dbReference type="Rhea" id="RHEA:25432"/>
        <dbReference type="ChEBI" id="CHEBI:27476"/>
        <dbReference type="ChEBI" id="CHEBI:47002"/>
        <dbReference type="EC" id="5.4.99.62"/>
    </reaction>
</comment>
<comment type="subcellular location">
    <subcellularLocation>
        <location evidence="6">Cytoplasm</location>
    </subcellularLocation>
</comment>
<keyword evidence="3 6" id="KW-0963">Cytoplasm</keyword>
<feature type="active site" description="Proton donor" evidence="6">
    <location>
        <position position="22"/>
    </location>
</feature>
<dbReference type="PANTHER" id="PTHR37831:SF1">
    <property type="entry name" value="D-RIBOSE PYRANASE"/>
    <property type="match status" value="1"/>
</dbReference>
<evidence type="ECO:0000256" key="6">
    <source>
        <dbReference type="HAMAP-Rule" id="MF_01661"/>
    </source>
</evidence>
<comment type="pathway">
    <text evidence="6">Carbohydrate metabolism; D-ribose degradation; D-ribose 5-phosphate from beta-D-ribopyranose: step 1/2.</text>
</comment>
<feature type="binding site" evidence="6">
    <location>
        <position position="30"/>
    </location>
    <ligand>
        <name>substrate</name>
    </ligand>
</feature>
<comment type="function">
    <text evidence="6">Catalyzes the interconversion of beta-pyran and beta-furan forms of D-ribose.</text>
</comment>
<comment type="similarity">
    <text evidence="6">Belongs to the RbsD / FucU family. RbsD subfamily.</text>
</comment>
<evidence type="ECO:0000313" key="8">
    <source>
        <dbReference type="Proteomes" id="UP001156690"/>
    </source>
</evidence>
<protein>
    <recommendedName>
        <fullName evidence="2 6">D-ribose pyranase</fullName>
        <ecNumber evidence="2 6">5.4.99.62</ecNumber>
    </recommendedName>
</protein>
<evidence type="ECO:0000313" key="7">
    <source>
        <dbReference type="EMBL" id="GLQ76124.1"/>
    </source>
</evidence>
<dbReference type="EMBL" id="BSNX01000075">
    <property type="protein sequence ID" value="GLQ76124.1"/>
    <property type="molecule type" value="Genomic_DNA"/>
</dbReference>
<dbReference type="GO" id="GO:0005829">
    <property type="term" value="C:cytosol"/>
    <property type="evidence" value="ECO:0007669"/>
    <property type="project" value="TreeGrafter"/>
</dbReference>
<gene>
    <name evidence="6 7" type="primary">rbsD</name>
    <name evidence="7" type="ORF">GCM10007932_54870</name>
</gene>
<dbReference type="GO" id="GO:0016872">
    <property type="term" value="F:intramolecular lyase activity"/>
    <property type="evidence" value="ECO:0007669"/>
    <property type="project" value="UniProtKB-UniRule"/>
</dbReference>
<evidence type="ECO:0000256" key="3">
    <source>
        <dbReference type="ARBA" id="ARBA00022490"/>
    </source>
</evidence>
<keyword evidence="4 6" id="KW-0413">Isomerase</keyword>
<feature type="binding site" evidence="6">
    <location>
        <begin position="130"/>
        <end position="132"/>
    </location>
    <ligand>
        <name>substrate</name>
    </ligand>
</feature>
<evidence type="ECO:0000256" key="1">
    <source>
        <dbReference type="ARBA" id="ARBA00000223"/>
    </source>
</evidence>
<dbReference type="GO" id="GO:0062193">
    <property type="term" value="F:D-ribose pyranase activity"/>
    <property type="evidence" value="ECO:0007669"/>
    <property type="project" value="UniProtKB-EC"/>
</dbReference>
<dbReference type="GO" id="GO:0019303">
    <property type="term" value="P:D-ribose catabolic process"/>
    <property type="evidence" value="ECO:0007669"/>
    <property type="project" value="UniProtKB-UniRule"/>
</dbReference>
<accession>A0AAV5P0Q6</accession>
<dbReference type="AlphaFoldDB" id="A0AAV5P0Q6"/>
<sequence>MKMKKSTLINSELSYLVATLGHTDEITICDAGLPIPEAVQRIDLALTHGVPQFLETVKAVLSECQIEGVVIADEFAEISPEHHSMLVAELKKEEQNSGKNIAIHYVSHEAFKTRTHQSRAVIRTGECTPYANVIFQAGECTPYANVIFQAGVVF</sequence>
<evidence type="ECO:0000256" key="4">
    <source>
        <dbReference type="ARBA" id="ARBA00023235"/>
    </source>
</evidence>
<dbReference type="InterPro" id="IPR023064">
    <property type="entry name" value="D-ribose_pyranase"/>
</dbReference>
<keyword evidence="5 6" id="KW-0119">Carbohydrate metabolism</keyword>
<keyword evidence="8" id="KW-1185">Reference proteome</keyword>
<dbReference type="SUPFAM" id="SSF102546">
    <property type="entry name" value="RbsD-like"/>
    <property type="match status" value="1"/>
</dbReference>
<dbReference type="InterPro" id="IPR023750">
    <property type="entry name" value="RbsD-like_sf"/>
</dbReference>
<feature type="binding site" evidence="6">
    <location>
        <position position="108"/>
    </location>
    <ligand>
        <name>substrate</name>
    </ligand>
</feature>
<dbReference type="NCBIfam" id="NF008761">
    <property type="entry name" value="PRK11797.1"/>
    <property type="match status" value="1"/>
</dbReference>
<dbReference type="EC" id="5.4.99.62" evidence="2 6"/>